<evidence type="ECO:0000313" key="14">
    <source>
        <dbReference type="Proteomes" id="UP000039865"/>
    </source>
</evidence>
<evidence type="ECO:0000259" key="11">
    <source>
        <dbReference type="Pfam" id="PF08454"/>
    </source>
</evidence>
<feature type="transmembrane region" description="Helical" evidence="8">
    <location>
        <begin position="3003"/>
        <end position="3021"/>
    </location>
</feature>
<feature type="compositionally biased region" description="Basic and acidic residues" evidence="7">
    <location>
        <begin position="2740"/>
        <end position="2752"/>
    </location>
</feature>
<reference evidence="13 14" key="1">
    <citation type="submission" date="2014-06" db="EMBL/GenBank/DDBJ databases">
        <authorList>
            <person name="Swart Estienne"/>
        </authorList>
    </citation>
    <scope>NUCLEOTIDE SEQUENCE [LARGE SCALE GENOMIC DNA]</scope>
    <source>
        <strain evidence="13 14">130c</strain>
    </source>
</reference>
<dbReference type="SUPFAM" id="SSF82109">
    <property type="entry name" value="MIR domain"/>
    <property type="match status" value="1"/>
</dbReference>
<comment type="subcellular location">
    <subcellularLocation>
        <location evidence="1">Membrane</location>
        <topology evidence="1">Multi-pass membrane protein</topology>
    </subcellularLocation>
</comment>
<evidence type="ECO:0000256" key="2">
    <source>
        <dbReference type="ARBA" id="ARBA00022692"/>
    </source>
</evidence>
<evidence type="ECO:0000313" key="13">
    <source>
        <dbReference type="EMBL" id="CDW72551.1"/>
    </source>
</evidence>
<feature type="region of interest" description="Disordered" evidence="7">
    <location>
        <begin position="1"/>
        <end position="36"/>
    </location>
</feature>
<gene>
    <name evidence="13" type="primary">Contig10331.g11023</name>
    <name evidence="13" type="ORF">STYLEM_1513</name>
</gene>
<evidence type="ECO:0000256" key="5">
    <source>
        <dbReference type="ARBA" id="ARBA00023136"/>
    </source>
</evidence>
<sequence>MTQNKDSRVASTGNRTQILQSVETRKEQSLPPRQKSIQQSMVKGMSGLLGANFDRQNITREETQDGKQTSKFKYFQVDIKQSYQIQCQMVNFSRDESPNPKQYKQLNHTNIQEESGQLGSQYRSKQLLSQSFLKKINMNEYSMENPNSQTMINNNNNTKMIKQSQQSGALMQIQQNEQQKQINQEIARINAEIEKKGFLKIGDIISLSFIEKVHDGDTKHKAAEDQEHVGAQLAKITEKPKMIYKGVVMSDGVTNKSFRVVPRSFTAQENFEGEIKTVYLPMNGSQSFQNCLFKIEIAQDCKYNMIHQELIKKLQELNIDLVDADKETQEQILDRIDECQSLIQANESLLREEKKNNEYEQNMNLGQKISYGLKIQLKHQFSGQYFTLNPKRISQEHGCVALQLKDLCEDSWFCLMPSQKIKFQGQSISYLDSFYIQNFIPDKISKPKFFVHVNTYEIQQEWNAAVLEMNGSYEASKLKARLFMDYNYSQTDNKTFQSGDTFRLYHKEAKGFLSVNEKQVDLMLPSFPDFLQREIKQKSQTGLANENNKNDDDAENAIKQKEDEKKLQKSKIFIEIDPNSLIVTNSYWEIQKVKPFRGGSILWDDVYRIKHIGTGKYLALTSDKLELAMKSEADGLDTLFRFRRDQYHPNMGDVFEELKSGELILLESIFNKFIQIYQDFNDEQLVKFEYNFKSYHQKLAQEGADSQIPTVCGRFAKEDVSKMVFEIQQVPKDLAMIAYLGFSYFNYLINLYAFINLWGVASTDDDNDAVDNFKYDSDEAILQEDQLVQTIEDFEIVINYINDILNMAKAKDRIFYGQVQTQLAEQGLLQMLLKLLELMYYKTVNYVDRDPPFQSAKEKGIKDDRKDLDQDEVEQIAQEYLDPAIRSVLKTVHLLIKGNVRNANIMTKYDDIIFNMMSRHPIQLVAKLFKETYKRATYIHYDTAASYIHADGLDLKVIHDVSQNSNQVNVNQQQKWVKLLETVYFQDEIKQNIEKQILFLKVIGNMCIKDDGSPVYHYQVQAVINVFSNEQDIPLKFSVQKREIDRLFVSFTKKKSENIDIFMVRNPNLRDIYKQNQTGYAKEFEITFDLQEMTLKYETCMPYINYICAVIDLYANMCIGRNADAIKRVREIGISPDLVINVLQNKNIHEKFKASIIKIAKVAFIDCDPFPTLAKSKNRCFFWEGVGKAHPQRTMYGWEKLKYENVHQNKIISNQQESIREAVEKVRQLVMQFFSTGPSDIIEFLYSYATKTYTREDVDPKLKLLLNYMDTSISLIECEHVDSRFIYRMIKTAALIFLSYNIDEMPEEGEKSWIVRFLKVAKKQRGCENKIEQLEIRTLQMLKILCKFRLNSQIMLFLKLFKKMQEENDLPQVFIDQNEHDIKFNIIFQLYQFGTDFNSTSKLLQDVKSLFSKIKDNAQRGTILEIDLINLSDIDDEIKDDPTMKALKKKQQNADAVELTDEQKEELELKKKRKLRNKKYSLYDFLLFMIFKNNLNHQIKDNAAEVLVMNFKQRQTLMQELIKVELIISNQDQQEYQDFKFQTYRLKEHIDQLISDDLKYLFFTNPDNEKKKKCIQDVTNILRGLTQSLKQEPLRLFKKQNMLRHLDVSDELVNRMMKNIWYKHQDHYELFNEISHFLFMFTFDNPNNQRSLWPHLNYLVSLIDRDIPITKLIAKIISAHSNQEESQQFLEFLLFKLSKGNQFKSFLLRLLVLMTYNNPNNKIQIMKRLIKKKHFRSRLYLDSEQFQNKLTILTQYRKKLGQVQSDKALKNDEDWDRICQHLYTVDLIAACASNSVYGIQQARKLMADPEHLFLNINVEAMPFLFKKHYFRFLFEIYINDVEDISNLDLNSQRFYDTLRFIVRDDLKSYPTYYTGLVTKILPDAKRDNENEKNREGKLQSLEKMSKFQLQKMAQSDQNRQMLDNYREEKAKAGTVLRCTKSIPLINDLDFSEYWNYLSRYQKSTNRADGLLHFIRDFYNTIKRSKHRMSTSLITITAEIKEILIKMSDDLHSVLEKGKQNLIDVESIIYHINEAIASIPKLNIPKGGFKHDQGEDNEAQLMTEESQMNELDDSKMLDIRMASDKILKIVRDYIISKNCQIKEAFGIESISNDEYISKFLLKKKLKDIAGTEASFEEIDKAITYFVDFSKEQEQERKIMQVDIGQEGHIHPRIAPDLTSELNFNFRDFEILLKKVLQKAGYKPPHQKRERQVEGEIILFKMEDEELSVACSSDLKLYAKCFFDFCQRYKSTDEIKDIVNKISNIFNKAFEKNQTEAIKELIENMIQGFQKEEQKYYLIKMLRMLLEQYMASNFDEDTEQEVLQIAKRRLTQLQEIMKECQVCQIVLKLITKHEILDNSSEAILLLIALLSGSNSIIQDELLTILKASKQQFLFFEYIKIRLAHSSQKLITDSEQKILIQSQHDDTSQNQVKAPHKQKYSYQQLALVSNNEMVLKNINQQPFYMTAKYDFENELEKLSQQQLSNELLNILRLIQLLCHGCHEGFQNYLRNQEDYNKDREYVTTINILFEALEQTLISLIDLVQGPCTQNQIQLGQWKNFCRALNFFFAQDFGYYNANTMQQKAKLTLFSLTSRLLLSLVDSDNSIFKQQQLQEIFKEIKPFYLKQKMIEVFQFKIGGDQKKINIYMADKVNHNFKCIIEMYSLFEAWSKVKDCDFDLTNDDFYQEFKDQYMPKLKKKSIVSIEAYQQRIKDDNQSAEVNRKQKAEELLQQMVLSEPAQRMFPQKEDPKKKKQEDLLNEGIDQEQTTRIGGYNMDDDGPIEDQIIVRSLTTRYGRKIEGKCKRFCCLRSDPSLGIFTRILHLFVYFTCCTCFRKQNRLRNNQILMINGGDDQNDELLHSTEHSENDKIFRKKTKAGLIKQELDDYKQLKKSLKKQFKFEPVYSFEQFKLDTAIRFYISNVASVEVDFKGKLVGIMFKIPSFCTFMSIKTKDEIAHDTTQTSQMDKLEDIFVKTQLIESEMKSVQRLARRSYLLSLLSTKYQRLSQISYGLIVIINFILLVFYKAKGENSTTLQYSQIESITEILAIIQMFIALLIYLSYQQRYHGVFWQKYQVQQKRVKQIHLTEFQGSCGFAYSHSFTKKSKIGQKNIDEIILSEEQLSQRRMQVPVMRRFKEYLSYVVQSFWIGLKIDLTQRYNYVHLVLSIVGLFYFPIFSVLLLELVIKVPILSSVMGALNKNRSQIINTLLFIAAVTYFYAMISFMYFRESYIDIANRFEDPSLNNYCSTMIECFTSTLSNGLRGSGGIGDSLSQLIKSEPDYWGRWIYDLSFFLIIIVLLLNLILAIIIDAFADIRDDRKQMKSEIKEKCFICGFNKNHFEEHNYSYQDHILREHNLFAYVYFLLYLQTKDPKELSGAEIYVKELFYKKDAKFFPVNRCLAFENN</sequence>
<dbReference type="PANTHER" id="PTHR13715:SF99">
    <property type="entry name" value="INOSITOL 1,4,5-TRISPHOSPHATE RECEPTOR-LIKE PROTEIN A"/>
    <property type="match status" value="1"/>
</dbReference>
<evidence type="ECO:0000256" key="6">
    <source>
        <dbReference type="SAM" id="Coils"/>
    </source>
</evidence>
<dbReference type="GO" id="GO:0006816">
    <property type="term" value="P:calcium ion transport"/>
    <property type="evidence" value="ECO:0007669"/>
    <property type="project" value="InterPro"/>
</dbReference>
<feature type="coiled-coil region" evidence="6">
    <location>
        <begin position="307"/>
        <end position="362"/>
    </location>
</feature>
<accession>A0A077ZVT6</accession>
<feature type="domain" description="RyR/IP3R Homology associated" evidence="11">
    <location>
        <begin position="2483"/>
        <end position="2562"/>
    </location>
</feature>
<feature type="region of interest" description="Disordered" evidence="7">
    <location>
        <begin position="2738"/>
        <end position="2757"/>
    </location>
</feature>
<dbReference type="Pfam" id="PF08454">
    <property type="entry name" value="RIH_assoc"/>
    <property type="match status" value="1"/>
</dbReference>
<dbReference type="InterPro" id="IPR035910">
    <property type="entry name" value="RyR/IP3R_RIH_dom_sf"/>
</dbReference>
<keyword evidence="4 8" id="KW-1133">Transmembrane helix</keyword>
<feature type="domain" description="Inositol 1,4,5-trisphosphate/ryanodine receptor" evidence="12">
    <location>
        <begin position="287"/>
        <end position="464"/>
    </location>
</feature>
<feature type="transmembrane region" description="Helical" evidence="8">
    <location>
        <begin position="3198"/>
        <end position="3220"/>
    </location>
</feature>
<feature type="domain" description="MIR" evidence="10">
    <location>
        <begin position="565"/>
        <end position="647"/>
    </location>
</feature>
<dbReference type="EMBL" id="CCKQ01001444">
    <property type="protein sequence ID" value="CDW72551.1"/>
    <property type="molecule type" value="Genomic_DNA"/>
</dbReference>
<evidence type="ECO:0000259" key="10">
    <source>
        <dbReference type="Pfam" id="PF02815"/>
    </source>
</evidence>
<evidence type="ECO:0000256" key="3">
    <source>
        <dbReference type="ARBA" id="ARBA00022737"/>
    </source>
</evidence>
<feature type="transmembrane region" description="Helical" evidence="8">
    <location>
        <begin position="2810"/>
        <end position="2829"/>
    </location>
</feature>
<evidence type="ECO:0000256" key="7">
    <source>
        <dbReference type="SAM" id="MobiDB-lite"/>
    </source>
</evidence>
<dbReference type="InterPro" id="IPR015925">
    <property type="entry name" value="Ryanodine_IP3_receptor"/>
</dbReference>
<keyword evidence="2 8" id="KW-0812">Transmembrane</keyword>
<protein>
    <submittedName>
        <fullName evidence="13">Inositol-triphosphate receptor</fullName>
    </submittedName>
</protein>
<feature type="domain" description="Ion transport" evidence="9">
    <location>
        <begin position="3167"/>
        <end position="3312"/>
    </location>
</feature>
<feature type="compositionally biased region" description="Polar residues" evidence="7">
    <location>
        <begin position="9"/>
        <end position="22"/>
    </location>
</feature>
<keyword evidence="14" id="KW-1185">Reference proteome</keyword>
<keyword evidence="3" id="KW-0677">Repeat</keyword>
<dbReference type="InterPro" id="IPR036300">
    <property type="entry name" value="MIR_dom_sf"/>
</dbReference>
<proteinExistence type="predicted"/>
<feature type="coiled-coil region" evidence="6">
    <location>
        <begin position="544"/>
        <end position="571"/>
    </location>
</feature>
<dbReference type="Proteomes" id="UP000039865">
    <property type="component" value="Unassembled WGS sequence"/>
</dbReference>
<dbReference type="CDD" id="cd23280">
    <property type="entry name" value="beta-trefoil_MIR_itr-1-like"/>
    <property type="match status" value="1"/>
</dbReference>
<dbReference type="OrthoDB" id="295684at2759"/>
<name>A0A077ZVT6_STYLE</name>
<dbReference type="Gene3D" id="2.80.10.50">
    <property type="match status" value="2"/>
</dbReference>
<feature type="transmembrane region" description="Helical" evidence="8">
    <location>
        <begin position="3154"/>
        <end position="3178"/>
    </location>
</feature>
<dbReference type="OMA" id="IDFFTIE"/>
<dbReference type="Gene3D" id="1.10.287.70">
    <property type="match status" value="1"/>
</dbReference>
<dbReference type="Pfam" id="PF02815">
    <property type="entry name" value="MIR"/>
    <property type="match status" value="1"/>
</dbReference>
<evidence type="ECO:0000256" key="4">
    <source>
        <dbReference type="ARBA" id="ARBA00022989"/>
    </source>
</evidence>
<dbReference type="PANTHER" id="PTHR13715">
    <property type="entry name" value="RYANODINE RECEPTOR AND IP3 RECEPTOR"/>
    <property type="match status" value="1"/>
</dbReference>
<dbReference type="InParanoid" id="A0A077ZVT6"/>
<dbReference type="InterPro" id="IPR013662">
    <property type="entry name" value="RIH_assoc-dom"/>
</dbReference>
<dbReference type="GO" id="GO:0016020">
    <property type="term" value="C:membrane"/>
    <property type="evidence" value="ECO:0007669"/>
    <property type="project" value="UniProtKB-SubCell"/>
</dbReference>
<keyword evidence="5 8" id="KW-0472">Membrane</keyword>
<dbReference type="InterPro" id="IPR014821">
    <property type="entry name" value="Ins145_P3_rcpt"/>
</dbReference>
<keyword evidence="13" id="KW-0675">Receptor</keyword>
<evidence type="ECO:0000256" key="8">
    <source>
        <dbReference type="SAM" id="Phobius"/>
    </source>
</evidence>
<dbReference type="Pfam" id="PF08709">
    <property type="entry name" value="Ins145_P3_rec"/>
    <property type="match status" value="1"/>
</dbReference>
<dbReference type="SUPFAM" id="SSF100909">
    <property type="entry name" value="IP3 receptor type 1 binding core, domain 2"/>
    <property type="match status" value="1"/>
</dbReference>
<dbReference type="InterPro" id="IPR005821">
    <property type="entry name" value="Ion_trans_dom"/>
</dbReference>
<evidence type="ECO:0000259" key="9">
    <source>
        <dbReference type="Pfam" id="PF00520"/>
    </source>
</evidence>
<dbReference type="InterPro" id="IPR016093">
    <property type="entry name" value="MIR_motif"/>
</dbReference>
<feature type="transmembrane region" description="Helical" evidence="8">
    <location>
        <begin position="3036"/>
        <end position="3056"/>
    </location>
</feature>
<organism evidence="13 14">
    <name type="scientific">Stylonychia lemnae</name>
    <name type="common">Ciliate</name>
    <dbReference type="NCBI Taxonomy" id="5949"/>
    <lineage>
        <taxon>Eukaryota</taxon>
        <taxon>Sar</taxon>
        <taxon>Alveolata</taxon>
        <taxon>Ciliophora</taxon>
        <taxon>Intramacronucleata</taxon>
        <taxon>Spirotrichea</taxon>
        <taxon>Stichotrichia</taxon>
        <taxon>Sporadotrichida</taxon>
        <taxon>Oxytrichidae</taxon>
        <taxon>Stylonychinae</taxon>
        <taxon>Stylonychia</taxon>
    </lineage>
</organism>
<dbReference type="Pfam" id="PF00520">
    <property type="entry name" value="Ion_trans"/>
    <property type="match status" value="1"/>
</dbReference>
<keyword evidence="6" id="KW-0175">Coiled coil</keyword>
<feature type="transmembrane region" description="Helical" evidence="8">
    <location>
        <begin position="3283"/>
        <end position="3306"/>
    </location>
</feature>
<dbReference type="GO" id="GO:0005216">
    <property type="term" value="F:monoatomic ion channel activity"/>
    <property type="evidence" value="ECO:0007669"/>
    <property type="project" value="InterPro"/>
</dbReference>
<evidence type="ECO:0000256" key="1">
    <source>
        <dbReference type="ARBA" id="ARBA00004141"/>
    </source>
</evidence>
<evidence type="ECO:0000259" key="12">
    <source>
        <dbReference type="Pfam" id="PF08709"/>
    </source>
</evidence>